<dbReference type="Proteomes" id="UP000886998">
    <property type="component" value="Unassembled WGS sequence"/>
</dbReference>
<name>A0A8X6XKW8_9ARAC</name>
<protein>
    <submittedName>
        <fullName evidence="1">Uncharacterized protein</fullName>
    </submittedName>
</protein>
<reference evidence="1" key="1">
    <citation type="submission" date="2020-08" db="EMBL/GenBank/DDBJ databases">
        <title>Multicomponent nature underlies the extraordinary mechanical properties of spider dragline silk.</title>
        <authorList>
            <person name="Kono N."/>
            <person name="Nakamura H."/>
            <person name="Mori M."/>
            <person name="Yoshida Y."/>
            <person name="Ohtoshi R."/>
            <person name="Malay A.D."/>
            <person name="Moran D.A.P."/>
            <person name="Tomita M."/>
            <person name="Numata K."/>
            <person name="Arakawa K."/>
        </authorList>
    </citation>
    <scope>NUCLEOTIDE SEQUENCE</scope>
</reference>
<evidence type="ECO:0000313" key="2">
    <source>
        <dbReference type="Proteomes" id="UP000886998"/>
    </source>
</evidence>
<dbReference type="AlphaFoldDB" id="A0A8X6XKW8"/>
<comment type="caution">
    <text evidence="1">The sequence shown here is derived from an EMBL/GenBank/DDBJ whole genome shotgun (WGS) entry which is preliminary data.</text>
</comment>
<evidence type="ECO:0000313" key="1">
    <source>
        <dbReference type="EMBL" id="GFY55078.1"/>
    </source>
</evidence>
<dbReference type="EMBL" id="BMAV01010178">
    <property type="protein sequence ID" value="GFY55078.1"/>
    <property type="molecule type" value="Genomic_DNA"/>
</dbReference>
<sequence length="89" mass="10487">MTKKTCLVWNLKTKCRDGPKSSAMCSSIQNYLKFNEDISKNFYMNIVIFFRIFLDLAEHDIELESERAIVAKPYRMFPRQIEILKSECG</sequence>
<organism evidence="1 2">
    <name type="scientific">Trichonephila inaurata madagascariensis</name>
    <dbReference type="NCBI Taxonomy" id="2747483"/>
    <lineage>
        <taxon>Eukaryota</taxon>
        <taxon>Metazoa</taxon>
        <taxon>Ecdysozoa</taxon>
        <taxon>Arthropoda</taxon>
        <taxon>Chelicerata</taxon>
        <taxon>Arachnida</taxon>
        <taxon>Araneae</taxon>
        <taxon>Araneomorphae</taxon>
        <taxon>Entelegynae</taxon>
        <taxon>Araneoidea</taxon>
        <taxon>Nephilidae</taxon>
        <taxon>Trichonephila</taxon>
        <taxon>Trichonephila inaurata</taxon>
    </lineage>
</organism>
<keyword evidence="2" id="KW-1185">Reference proteome</keyword>
<accession>A0A8X6XKW8</accession>
<proteinExistence type="predicted"/>
<gene>
    <name evidence="1" type="ORF">TNIN_246801</name>
</gene>